<dbReference type="GO" id="GO:0005524">
    <property type="term" value="F:ATP binding"/>
    <property type="evidence" value="ECO:0007669"/>
    <property type="project" value="UniProtKB-UniRule"/>
</dbReference>
<keyword evidence="2" id="KW-0597">Phosphoprotein</keyword>
<dbReference type="GO" id="GO:0005759">
    <property type="term" value="C:mitochondrial matrix"/>
    <property type="evidence" value="ECO:0007669"/>
    <property type="project" value="UniProtKB-SubCell"/>
</dbReference>
<evidence type="ECO:0000256" key="1">
    <source>
        <dbReference type="ARBA" id="ARBA00006155"/>
    </source>
</evidence>
<reference evidence="12" key="1">
    <citation type="submission" date="2011-02" db="EMBL/GenBank/DDBJ databases">
        <title>The Genome Sequence of Capsaspora owczarzaki ATCC 30864.</title>
        <authorList>
            <person name="Russ C."/>
            <person name="Cuomo C."/>
            <person name="Burger G."/>
            <person name="Gray M.W."/>
            <person name="Holland P.W.H."/>
            <person name="King N."/>
            <person name="Lang F.B.F."/>
            <person name="Roger A.J."/>
            <person name="Ruiz-Trillo I."/>
            <person name="Young S.K."/>
            <person name="Zeng Q."/>
            <person name="Gargeya S."/>
            <person name="Alvarado L."/>
            <person name="Berlin A."/>
            <person name="Chapman S.B."/>
            <person name="Chen Z."/>
            <person name="Freedman E."/>
            <person name="Gellesch M."/>
            <person name="Goldberg J."/>
            <person name="Griggs A."/>
            <person name="Gujja S."/>
            <person name="Heilman E."/>
            <person name="Heiman D."/>
            <person name="Howarth C."/>
            <person name="Mehta T."/>
            <person name="Neiman D."/>
            <person name="Pearson M."/>
            <person name="Roberts A."/>
            <person name="Saif S."/>
            <person name="Shea T."/>
            <person name="Shenoy N."/>
            <person name="Sisk P."/>
            <person name="Stolte C."/>
            <person name="Sykes S."/>
            <person name="White J."/>
            <person name="Yandava C."/>
            <person name="Haas B."/>
            <person name="Nusbaum C."/>
            <person name="Birren B."/>
        </authorList>
    </citation>
    <scope>NUCLEOTIDE SEQUENCE</scope>
    <source>
        <strain evidence="12">ATCC 30864</strain>
    </source>
</reference>
<proteinExistence type="inferred from homology"/>
<dbReference type="Gene3D" id="1.20.140.20">
    <property type="entry name" value="Alpha-ketoacid/pyruvate dehydrogenase kinase, N-terminal domain"/>
    <property type="match status" value="1"/>
</dbReference>
<dbReference type="eggNOG" id="KOG0787">
    <property type="taxonomic scope" value="Eukaryota"/>
</dbReference>
<evidence type="ECO:0000256" key="5">
    <source>
        <dbReference type="ARBA" id="ARBA00022777"/>
    </source>
</evidence>
<dbReference type="AlphaFoldDB" id="A0A0D2VXA6"/>
<evidence type="ECO:0000313" key="12">
    <source>
        <dbReference type="Proteomes" id="UP000008743"/>
    </source>
</evidence>
<sequence length="659" mass="73157">MAQAAALRSTLRALRLSSSSSSPPSLPVLAHCHHYHHHEHHHYHRSHRHDGVASSYGGSTVHPPPPPPTVDASSLPLRFQAPHHRSSPALSIQGTMAMTTTTATTATRRAVHSITRSSAALPAPSTAAAHPPLVLPPTHNALNFAANNRVQLRPSFRKITFHSTSGLAPSERWRPDHEEDRHERALQKSATPPVTFGGKLTTAPSPANASKLHRDEFERTAGGATSQESMATDEHDEHTSHHDPAVVHHHHHHHHHQQTRRKQAAAPVAGALTSTGASSLSVGTARPASASFYDTSVDFYASQPVTRMTMKTLFEFGQNLKSDESRKLLFAKYLQNELPIRLAHRIRDFQKLPFIVGCNPHIQSVYSLYLRSFDSLRQWPPIETMEQERAFTEMLTRLVDDHLNVVVELGKGCVESKRYMPVDKLNRFLDLTLQSRIGVRMLAEQHLALHNQQPGFIGIICEKLPPRAIVEKVADIAGTMCQHHYGVAPEVEIQGHVDTVFSYIPAHLEYMLLELVKNAMRATVEHNWSRRQQGLPKIVATICKGTTDITIRLSDQGGGIPPHIMPEIWTYSFTTADMETMTRPEEEDSDNPMDFVNLMDGSASHRYGPLAGLGFGLPMSRVNAEYFGGSLNICSMHGYGCDVFLRLNHIGDTLESFEI</sequence>
<evidence type="ECO:0000256" key="2">
    <source>
        <dbReference type="ARBA" id="ARBA00022553"/>
    </source>
</evidence>
<dbReference type="GO" id="GO:0004740">
    <property type="term" value="F:pyruvate dehydrogenase (acetyl-transferring) kinase activity"/>
    <property type="evidence" value="ECO:0007669"/>
    <property type="project" value="TreeGrafter"/>
</dbReference>
<dbReference type="Proteomes" id="UP000008743">
    <property type="component" value="Unassembled WGS sequence"/>
</dbReference>
<dbReference type="GO" id="GO:0010906">
    <property type="term" value="P:regulation of glucose metabolic process"/>
    <property type="evidence" value="ECO:0007669"/>
    <property type="project" value="TreeGrafter"/>
</dbReference>
<keyword evidence="7 8" id="KW-0496">Mitochondrion</keyword>
<feature type="compositionally biased region" description="Basic residues" evidence="9">
    <location>
        <begin position="247"/>
        <end position="263"/>
    </location>
</feature>
<evidence type="ECO:0000256" key="7">
    <source>
        <dbReference type="ARBA" id="ARBA00023128"/>
    </source>
</evidence>
<dbReference type="PANTHER" id="PTHR11947">
    <property type="entry name" value="PYRUVATE DEHYDROGENASE KINASE"/>
    <property type="match status" value="1"/>
</dbReference>
<comment type="similarity">
    <text evidence="1 8">Belongs to the PDK/BCKDK protein kinase family.</text>
</comment>
<feature type="compositionally biased region" description="Basic and acidic residues" evidence="9">
    <location>
        <begin position="171"/>
        <end position="186"/>
    </location>
</feature>
<evidence type="ECO:0000313" key="11">
    <source>
        <dbReference type="EMBL" id="KJE96262.1"/>
    </source>
</evidence>
<accession>A0A0D2VXA6</accession>
<feature type="domain" description="Histidine kinase/HSP90-like ATPase" evidence="10">
    <location>
        <begin position="503"/>
        <end position="651"/>
    </location>
</feature>
<dbReference type="OrthoDB" id="3264224at2759"/>
<dbReference type="STRING" id="595528.A0A0D2VXA6"/>
<feature type="region of interest" description="Disordered" evidence="9">
    <location>
        <begin position="163"/>
        <end position="269"/>
    </location>
</feature>
<name>A0A0D2VXA6_CAPO3</name>
<evidence type="ECO:0000256" key="8">
    <source>
        <dbReference type="RuleBase" id="RU366032"/>
    </source>
</evidence>
<dbReference type="Pfam" id="PF02518">
    <property type="entry name" value="HATPase_c"/>
    <property type="match status" value="1"/>
</dbReference>
<dbReference type="Pfam" id="PF10436">
    <property type="entry name" value="BCDHK_Adom3"/>
    <property type="match status" value="1"/>
</dbReference>
<keyword evidence="5 8" id="KW-0418">Kinase</keyword>
<comment type="subcellular location">
    <subcellularLocation>
        <location evidence="8">Mitochondrion matrix</location>
    </subcellularLocation>
</comment>
<feature type="compositionally biased region" description="Basic residues" evidence="9">
    <location>
        <begin position="37"/>
        <end position="48"/>
    </location>
</feature>
<dbReference type="Gene3D" id="3.30.565.10">
    <property type="entry name" value="Histidine kinase-like ATPase, C-terminal domain"/>
    <property type="match status" value="1"/>
</dbReference>
<organism evidence="11 12">
    <name type="scientific">Capsaspora owczarzaki (strain ATCC 30864)</name>
    <dbReference type="NCBI Taxonomy" id="595528"/>
    <lineage>
        <taxon>Eukaryota</taxon>
        <taxon>Filasterea</taxon>
        <taxon>Capsaspora</taxon>
    </lineage>
</organism>
<keyword evidence="4 8" id="KW-0547">Nucleotide-binding</keyword>
<keyword evidence="3 8" id="KW-0808">Transferase</keyword>
<keyword evidence="6 8" id="KW-0067">ATP-binding</keyword>
<evidence type="ECO:0000259" key="10">
    <source>
        <dbReference type="SMART" id="SM00387"/>
    </source>
</evidence>
<feature type="compositionally biased region" description="Basic and acidic residues" evidence="9">
    <location>
        <begin position="232"/>
        <end position="246"/>
    </location>
</feature>
<dbReference type="InterPro" id="IPR039028">
    <property type="entry name" value="BCKD/PDK"/>
</dbReference>
<dbReference type="InterPro" id="IPR018955">
    <property type="entry name" value="BCDHK/PDK_N"/>
</dbReference>
<dbReference type="EC" id="2.7.11.-" evidence="8"/>
<dbReference type="InterPro" id="IPR036890">
    <property type="entry name" value="HATPase_C_sf"/>
</dbReference>
<dbReference type="PhylomeDB" id="A0A0D2VXA6"/>
<dbReference type="InterPro" id="IPR036784">
    <property type="entry name" value="AK/P_DHK_N_sf"/>
</dbReference>
<protein>
    <recommendedName>
        <fullName evidence="8">Protein-serine/threonine kinase</fullName>
        <ecNumber evidence="8">2.7.11.-</ecNumber>
    </recommendedName>
</protein>
<dbReference type="CDD" id="cd16929">
    <property type="entry name" value="HATPase_PDK-like"/>
    <property type="match status" value="1"/>
</dbReference>
<evidence type="ECO:0000256" key="9">
    <source>
        <dbReference type="SAM" id="MobiDB-lite"/>
    </source>
</evidence>
<evidence type="ECO:0000256" key="3">
    <source>
        <dbReference type="ARBA" id="ARBA00022679"/>
    </source>
</evidence>
<dbReference type="SUPFAM" id="SSF55874">
    <property type="entry name" value="ATPase domain of HSP90 chaperone/DNA topoisomerase II/histidine kinase"/>
    <property type="match status" value="1"/>
</dbReference>
<dbReference type="SUPFAM" id="SSF69012">
    <property type="entry name" value="alpha-ketoacid dehydrogenase kinase, N-terminal domain"/>
    <property type="match status" value="1"/>
</dbReference>
<keyword evidence="12" id="KW-1185">Reference proteome</keyword>
<feature type="region of interest" description="Disordered" evidence="9">
    <location>
        <begin position="37"/>
        <end position="74"/>
    </location>
</feature>
<dbReference type="RefSeq" id="XP_004344232.2">
    <property type="nucleotide sequence ID" value="XM_004344182.2"/>
</dbReference>
<gene>
    <name evidence="11" type="ORF">CAOG_006611</name>
</gene>
<dbReference type="InterPro" id="IPR003594">
    <property type="entry name" value="HATPase_dom"/>
</dbReference>
<dbReference type="SMART" id="SM00387">
    <property type="entry name" value="HATPase_c"/>
    <property type="match status" value="1"/>
</dbReference>
<dbReference type="InParanoid" id="A0A0D2VXA6"/>
<evidence type="ECO:0000256" key="6">
    <source>
        <dbReference type="ARBA" id="ARBA00022840"/>
    </source>
</evidence>
<dbReference type="EMBL" id="KE346371">
    <property type="protein sequence ID" value="KJE96262.1"/>
    <property type="molecule type" value="Genomic_DNA"/>
</dbReference>
<dbReference type="PANTHER" id="PTHR11947:SF20">
    <property type="entry name" value="[3-METHYL-2-OXOBUTANOATE DEHYDROGENASE [LIPOAMIDE]] KINASE, MITOCHONDRIAL"/>
    <property type="match status" value="1"/>
</dbReference>
<evidence type="ECO:0000256" key="4">
    <source>
        <dbReference type="ARBA" id="ARBA00022741"/>
    </source>
</evidence>